<evidence type="ECO:0000313" key="2">
    <source>
        <dbReference type="EMBL" id="KPL53132.1"/>
    </source>
</evidence>
<proteinExistence type="predicted"/>
<dbReference type="AlphaFoldDB" id="A0A0P6VKG1"/>
<feature type="chain" id="PRO_5006131596" evidence="1">
    <location>
        <begin position="31"/>
        <end position="250"/>
    </location>
</feature>
<name>A0A0P6VKG1_9HYPH</name>
<protein>
    <submittedName>
        <fullName evidence="2">Uncharacterized protein</fullName>
    </submittedName>
</protein>
<evidence type="ECO:0000256" key="1">
    <source>
        <dbReference type="SAM" id="SignalP"/>
    </source>
</evidence>
<evidence type="ECO:0000313" key="3">
    <source>
        <dbReference type="Proteomes" id="UP000048984"/>
    </source>
</evidence>
<reference evidence="2 3" key="1">
    <citation type="submission" date="2015-09" db="EMBL/GenBank/DDBJ databases">
        <authorList>
            <person name="Jackson K.R."/>
            <person name="Lunt B.L."/>
            <person name="Fisher J.N.B."/>
            <person name="Gardner A.V."/>
            <person name="Bailey M.E."/>
            <person name="Deus L.M."/>
            <person name="Earl A.S."/>
            <person name="Gibby P.D."/>
            <person name="Hartmann K.A."/>
            <person name="Liu J.E."/>
            <person name="Manci A.M."/>
            <person name="Nielsen D.A."/>
            <person name="Solomon M.B."/>
            <person name="Breakwell D.P."/>
            <person name="Burnett S.H."/>
            <person name="Grose J.H."/>
        </authorList>
    </citation>
    <scope>NUCLEOTIDE SEQUENCE [LARGE SCALE GENOMIC DNA]</scope>
    <source>
        <strain evidence="2 3">16</strain>
    </source>
</reference>
<sequence>MKTNSSSSVRRLSRGAAVPALFSLAMAVSAAVPAFGQNRLDTIVENFLNTNEAVPWDQITGSFDTARGWGELRDSIPPLNAADSAAEPDLSPAGMPQVPLSCPIEPEPVNTPRQPDSARDGCEPCFREAIRKLDFNRRIFERLRAIGSSTITMTKKAIAFGDSSSGIHAVVGLEWSTAVKPKIEQSQREFKSAYSAKYRELMHSLEANLRDLGRCEERYFNNRDWYARQGYMLYSFMEHRYSPDLVINID</sequence>
<keyword evidence="3" id="KW-1185">Reference proteome</keyword>
<dbReference type="EMBL" id="LJYW01000001">
    <property type="protein sequence ID" value="KPL53132.1"/>
    <property type="molecule type" value="Genomic_DNA"/>
</dbReference>
<accession>A0A0P6VKG1</accession>
<gene>
    <name evidence="2" type="ORF">ABB55_13650</name>
</gene>
<dbReference type="Proteomes" id="UP000048984">
    <property type="component" value="Unassembled WGS sequence"/>
</dbReference>
<keyword evidence="1" id="KW-0732">Signal</keyword>
<comment type="caution">
    <text evidence="2">The sequence shown here is derived from an EMBL/GenBank/DDBJ whole genome shotgun (WGS) entry which is preliminary data.</text>
</comment>
<feature type="signal peptide" evidence="1">
    <location>
        <begin position="1"/>
        <end position="30"/>
    </location>
</feature>
<reference evidence="2 3" key="2">
    <citation type="submission" date="2015-10" db="EMBL/GenBank/DDBJ databases">
        <title>Draft Genome Sequence of Prosthecomicrobium hirschii ATCC 27832.</title>
        <authorList>
            <person name="Daniel J."/>
            <person name="Givan S.A."/>
            <person name="Brun Y.V."/>
            <person name="Brown P.J."/>
        </authorList>
    </citation>
    <scope>NUCLEOTIDE SEQUENCE [LARGE SCALE GENOMIC DNA]</scope>
    <source>
        <strain evidence="2 3">16</strain>
    </source>
</reference>
<organism evidence="2 3">
    <name type="scientific">Prosthecodimorpha hirschii</name>
    <dbReference type="NCBI Taxonomy" id="665126"/>
    <lineage>
        <taxon>Bacteria</taxon>
        <taxon>Pseudomonadati</taxon>
        <taxon>Pseudomonadota</taxon>
        <taxon>Alphaproteobacteria</taxon>
        <taxon>Hyphomicrobiales</taxon>
        <taxon>Ancalomicrobiaceae</taxon>
        <taxon>Prosthecodimorpha</taxon>
    </lineage>
</organism>
<dbReference type="STRING" id="665126.ABB55_13650"/>